<dbReference type="Gramene" id="C.cajan_06757.t">
    <property type="protein sequence ID" value="C.cajan_06757.t.cds1"/>
    <property type="gene ID" value="C.cajan_06757"/>
</dbReference>
<dbReference type="EMBL" id="CM003604">
    <property type="protein sequence ID" value="KYP74275.1"/>
    <property type="molecule type" value="Genomic_DNA"/>
</dbReference>
<feature type="compositionally biased region" description="Polar residues" evidence="1">
    <location>
        <begin position="18"/>
        <end position="33"/>
    </location>
</feature>
<evidence type="ECO:0000256" key="1">
    <source>
        <dbReference type="SAM" id="MobiDB-lite"/>
    </source>
</evidence>
<protein>
    <submittedName>
        <fullName evidence="2">Uncharacterized protein</fullName>
    </submittedName>
</protein>
<feature type="compositionally biased region" description="Basic residues" evidence="1">
    <location>
        <begin position="1"/>
        <end position="10"/>
    </location>
</feature>
<name>A0A151U4Q7_CAJCA</name>
<dbReference type="AlphaFoldDB" id="A0A151U4Q7"/>
<evidence type="ECO:0000313" key="2">
    <source>
        <dbReference type="EMBL" id="KYP74275.1"/>
    </source>
</evidence>
<proteinExistence type="predicted"/>
<accession>A0A151U4Q7</accession>
<feature type="region of interest" description="Disordered" evidence="1">
    <location>
        <begin position="1"/>
        <end position="33"/>
    </location>
</feature>
<evidence type="ECO:0000313" key="3">
    <source>
        <dbReference type="Proteomes" id="UP000075243"/>
    </source>
</evidence>
<organism evidence="2 3">
    <name type="scientific">Cajanus cajan</name>
    <name type="common">Pigeon pea</name>
    <name type="synonym">Cajanus indicus</name>
    <dbReference type="NCBI Taxonomy" id="3821"/>
    <lineage>
        <taxon>Eukaryota</taxon>
        <taxon>Viridiplantae</taxon>
        <taxon>Streptophyta</taxon>
        <taxon>Embryophyta</taxon>
        <taxon>Tracheophyta</taxon>
        <taxon>Spermatophyta</taxon>
        <taxon>Magnoliopsida</taxon>
        <taxon>eudicotyledons</taxon>
        <taxon>Gunneridae</taxon>
        <taxon>Pentapetalae</taxon>
        <taxon>rosids</taxon>
        <taxon>fabids</taxon>
        <taxon>Fabales</taxon>
        <taxon>Fabaceae</taxon>
        <taxon>Papilionoideae</taxon>
        <taxon>50 kb inversion clade</taxon>
        <taxon>NPAAA clade</taxon>
        <taxon>indigoferoid/millettioid clade</taxon>
        <taxon>Phaseoleae</taxon>
        <taxon>Cajanus</taxon>
    </lineage>
</organism>
<gene>
    <name evidence="2" type="ORF">KK1_006948</name>
</gene>
<keyword evidence="3" id="KW-1185">Reference proteome</keyword>
<sequence length="82" mass="9112">MVQPQNKKKKQSMETRATDSNAVTTPHRNSSTMETLIIPDHLNNRRGDHRGLMNDANVCGHVESSHIAQPNVHPISLTCKGE</sequence>
<dbReference type="Proteomes" id="UP000075243">
    <property type="component" value="Chromosome 2"/>
</dbReference>
<reference evidence="2 3" key="1">
    <citation type="journal article" date="2012" name="Nat. Biotechnol.">
        <title>Draft genome sequence of pigeonpea (Cajanus cajan), an orphan legume crop of resource-poor farmers.</title>
        <authorList>
            <person name="Varshney R.K."/>
            <person name="Chen W."/>
            <person name="Li Y."/>
            <person name="Bharti A.K."/>
            <person name="Saxena R.K."/>
            <person name="Schlueter J.A."/>
            <person name="Donoghue M.T."/>
            <person name="Azam S."/>
            <person name="Fan G."/>
            <person name="Whaley A.M."/>
            <person name="Farmer A.D."/>
            <person name="Sheridan J."/>
            <person name="Iwata A."/>
            <person name="Tuteja R."/>
            <person name="Penmetsa R.V."/>
            <person name="Wu W."/>
            <person name="Upadhyaya H.D."/>
            <person name="Yang S.P."/>
            <person name="Shah T."/>
            <person name="Saxena K.B."/>
            <person name="Michael T."/>
            <person name="McCombie W.R."/>
            <person name="Yang B."/>
            <person name="Zhang G."/>
            <person name="Yang H."/>
            <person name="Wang J."/>
            <person name="Spillane C."/>
            <person name="Cook D.R."/>
            <person name="May G.D."/>
            <person name="Xu X."/>
            <person name="Jackson S.A."/>
        </authorList>
    </citation>
    <scope>NUCLEOTIDE SEQUENCE [LARGE SCALE GENOMIC DNA]</scope>
    <source>
        <strain evidence="3">cv. Asha</strain>
    </source>
</reference>